<dbReference type="InterPro" id="IPR036396">
    <property type="entry name" value="Cyt_P450_sf"/>
</dbReference>
<keyword evidence="3 4" id="KW-0408">Iron</keyword>
<dbReference type="InterPro" id="IPR002401">
    <property type="entry name" value="Cyt_P450_E_grp-I"/>
</dbReference>
<proteinExistence type="predicted"/>
<keyword evidence="1 4" id="KW-0349">Heme</keyword>
<dbReference type="Gene3D" id="1.10.630.10">
    <property type="entry name" value="Cytochrome P450"/>
    <property type="match status" value="1"/>
</dbReference>
<dbReference type="GO" id="GO:0005506">
    <property type="term" value="F:iron ion binding"/>
    <property type="evidence" value="ECO:0007669"/>
    <property type="project" value="InterPro"/>
</dbReference>
<evidence type="ECO:0008006" key="7">
    <source>
        <dbReference type="Google" id="ProtNLM"/>
    </source>
</evidence>
<dbReference type="PANTHER" id="PTHR24305">
    <property type="entry name" value="CYTOCHROME P450"/>
    <property type="match status" value="1"/>
</dbReference>
<dbReference type="SUPFAM" id="SSF48264">
    <property type="entry name" value="Cytochrome P450"/>
    <property type="match status" value="1"/>
</dbReference>
<dbReference type="AlphaFoldDB" id="A0AAN7USW2"/>
<evidence type="ECO:0000256" key="2">
    <source>
        <dbReference type="ARBA" id="ARBA00022723"/>
    </source>
</evidence>
<evidence type="ECO:0000256" key="4">
    <source>
        <dbReference type="PIRSR" id="PIRSR602401-1"/>
    </source>
</evidence>
<feature type="binding site" description="axial binding residue" evidence="4">
    <location>
        <position position="463"/>
    </location>
    <ligand>
        <name>heme</name>
        <dbReference type="ChEBI" id="CHEBI:30413"/>
    </ligand>
    <ligandPart>
        <name>Fe</name>
        <dbReference type="ChEBI" id="CHEBI:18248"/>
    </ligandPart>
</feature>
<dbReference type="PRINTS" id="PR00385">
    <property type="entry name" value="P450"/>
</dbReference>
<keyword evidence="2 4" id="KW-0479">Metal-binding</keyword>
<evidence type="ECO:0000256" key="3">
    <source>
        <dbReference type="ARBA" id="ARBA00023004"/>
    </source>
</evidence>
<evidence type="ECO:0000256" key="1">
    <source>
        <dbReference type="ARBA" id="ARBA00022617"/>
    </source>
</evidence>
<dbReference type="PANTHER" id="PTHR24305:SF222">
    <property type="entry name" value="CYTOCHROME P450 MONOOXYGENASE STCS"/>
    <property type="match status" value="1"/>
</dbReference>
<comment type="caution">
    <text evidence="5">The sequence shown here is derived from an EMBL/GenBank/DDBJ whole genome shotgun (WGS) entry which is preliminary data.</text>
</comment>
<dbReference type="CDD" id="cd11051">
    <property type="entry name" value="CYP59-like"/>
    <property type="match status" value="1"/>
</dbReference>
<comment type="cofactor">
    <cofactor evidence="4">
        <name>heme</name>
        <dbReference type="ChEBI" id="CHEBI:30413"/>
    </cofactor>
</comment>
<dbReference type="EMBL" id="JAWHQM010000017">
    <property type="protein sequence ID" value="KAK5630929.1"/>
    <property type="molecule type" value="Genomic_DNA"/>
</dbReference>
<evidence type="ECO:0000313" key="5">
    <source>
        <dbReference type="EMBL" id="KAK5630929.1"/>
    </source>
</evidence>
<dbReference type="GO" id="GO:0016705">
    <property type="term" value="F:oxidoreductase activity, acting on paired donors, with incorporation or reduction of molecular oxygen"/>
    <property type="evidence" value="ECO:0007669"/>
    <property type="project" value="InterPro"/>
</dbReference>
<dbReference type="PRINTS" id="PR00463">
    <property type="entry name" value="EP450I"/>
</dbReference>
<dbReference type="InterPro" id="IPR001128">
    <property type="entry name" value="Cyt_P450"/>
</dbReference>
<keyword evidence="6" id="KW-1185">Reference proteome</keyword>
<reference evidence="5 6" key="1">
    <citation type="submission" date="2023-10" db="EMBL/GenBank/DDBJ databases">
        <title>Draft genome sequence of Xylaria bambusicola isolate GMP-LS, the root and basal stem rot pathogen of sugarcane in Indonesia.</title>
        <authorList>
            <person name="Selvaraj P."/>
            <person name="Muralishankar V."/>
            <person name="Muruganantham S."/>
            <person name="Sp S."/>
            <person name="Haryani S."/>
            <person name="Lau K.J.X."/>
            <person name="Naqvi N.I."/>
        </authorList>
    </citation>
    <scope>NUCLEOTIDE SEQUENCE [LARGE SCALE GENOMIC DNA]</scope>
    <source>
        <strain evidence="5">GMP-LS</strain>
    </source>
</reference>
<evidence type="ECO:0000313" key="6">
    <source>
        <dbReference type="Proteomes" id="UP001305414"/>
    </source>
</evidence>
<sequence length="540" mass="61057">MLSVFLIAGATLLASYFYSRLRYLRFAQYAHIPQLPPNLLLGHLKAFGEFTRRGIPDRHPDKIFEEMWVSMGRPPLMLVDLRPVNAPMVLVPSHDIAEQISKPSQLYPYSTTKSPTWRHMIPIIGESSILGKEGSDWKNLRKKYNQGFTSQHLFQLLPLILKKMGPFCDYLDGFSATGQEFSLEKLISNLTFDVIGAAVMEVDLHAQKMDRSKQSELIRLFSDLVQTYSDDNNNFPWWIVPLTTLKRHRLAKHIDKLIKKEIQLKYAEVKEEAEGNRSWSILALSFQNTPSLTPQLLSETSDQVRTFLFAGHDTNTSMLQWAIYELSRTPHALKAVRSELDEVLGRDTDPATVCSILEERGQHLLPRMTYINAVIKETLRLHPPASTARMTEPGSGFIVKASTGEEYLMDGLIMYPCASIIQRDPSVFGDTADDWMPERWLGEAANNIPASAWRPFERGPRNCIGLELANLESRIIIAIIARKYDFTKTGLGQPVLANNGLSVLNSKGQYKVRSELYNTRKMTSKPVDGTTMKVKLAASA</sequence>
<gene>
    <name evidence="5" type="ORF">RRF57_006644</name>
</gene>
<dbReference type="InterPro" id="IPR050121">
    <property type="entry name" value="Cytochrome_P450_monoxygenase"/>
</dbReference>
<dbReference type="Pfam" id="PF00067">
    <property type="entry name" value="p450"/>
    <property type="match status" value="1"/>
</dbReference>
<protein>
    <recommendedName>
        <fullName evidence="7">Cytochrome P450</fullName>
    </recommendedName>
</protein>
<organism evidence="5 6">
    <name type="scientific">Xylaria bambusicola</name>
    <dbReference type="NCBI Taxonomy" id="326684"/>
    <lineage>
        <taxon>Eukaryota</taxon>
        <taxon>Fungi</taxon>
        <taxon>Dikarya</taxon>
        <taxon>Ascomycota</taxon>
        <taxon>Pezizomycotina</taxon>
        <taxon>Sordariomycetes</taxon>
        <taxon>Xylariomycetidae</taxon>
        <taxon>Xylariales</taxon>
        <taxon>Xylariaceae</taxon>
        <taxon>Xylaria</taxon>
    </lineage>
</organism>
<accession>A0AAN7USW2</accession>
<dbReference type="Proteomes" id="UP001305414">
    <property type="component" value="Unassembled WGS sequence"/>
</dbReference>
<dbReference type="GO" id="GO:0020037">
    <property type="term" value="F:heme binding"/>
    <property type="evidence" value="ECO:0007669"/>
    <property type="project" value="InterPro"/>
</dbReference>
<dbReference type="GO" id="GO:0004497">
    <property type="term" value="F:monooxygenase activity"/>
    <property type="evidence" value="ECO:0007669"/>
    <property type="project" value="InterPro"/>
</dbReference>
<name>A0AAN7USW2_9PEZI</name>